<dbReference type="GO" id="GO:0008474">
    <property type="term" value="F:palmitoyl-(protein) hydrolase activity"/>
    <property type="evidence" value="ECO:0007669"/>
    <property type="project" value="UniProtKB-EC"/>
</dbReference>
<dbReference type="SUPFAM" id="SSF53474">
    <property type="entry name" value="alpha/beta-Hydrolases"/>
    <property type="match status" value="1"/>
</dbReference>
<dbReference type="GO" id="GO:0005737">
    <property type="term" value="C:cytoplasm"/>
    <property type="evidence" value="ECO:0007669"/>
    <property type="project" value="TreeGrafter"/>
</dbReference>
<organism evidence="6 7">
    <name type="scientific">Mugilogobius chulae</name>
    <name type="common">yellowstripe goby</name>
    <dbReference type="NCBI Taxonomy" id="88201"/>
    <lineage>
        <taxon>Eukaryota</taxon>
        <taxon>Metazoa</taxon>
        <taxon>Chordata</taxon>
        <taxon>Craniata</taxon>
        <taxon>Vertebrata</taxon>
        <taxon>Euteleostomi</taxon>
        <taxon>Actinopterygii</taxon>
        <taxon>Neopterygii</taxon>
        <taxon>Teleostei</taxon>
        <taxon>Neoteleostei</taxon>
        <taxon>Acanthomorphata</taxon>
        <taxon>Gobiaria</taxon>
        <taxon>Gobiiformes</taxon>
        <taxon>Gobioidei</taxon>
        <taxon>Gobiidae</taxon>
        <taxon>Gobionellinae</taxon>
        <taxon>Mugilogobius</taxon>
    </lineage>
</organism>
<feature type="compositionally biased region" description="Basic and acidic residues" evidence="4">
    <location>
        <begin position="151"/>
        <end position="162"/>
    </location>
</feature>
<dbReference type="EC" id="3.1.2.22" evidence="2"/>
<evidence type="ECO:0000256" key="4">
    <source>
        <dbReference type="SAM" id="MobiDB-lite"/>
    </source>
</evidence>
<dbReference type="AlphaFoldDB" id="A0AAW0MF08"/>
<feature type="region of interest" description="Disordered" evidence="4">
    <location>
        <begin position="131"/>
        <end position="162"/>
    </location>
</feature>
<name>A0AAW0MF08_9GOBI</name>
<protein>
    <recommendedName>
        <fullName evidence="2">palmitoyl-protein hydrolase</fullName>
        <ecNumber evidence="2">3.1.2.22</ecNumber>
    </recommendedName>
</protein>
<comment type="similarity">
    <text evidence="1">Belongs to the AB hydrolase superfamily. AB hydrolase 2 family.</text>
</comment>
<dbReference type="Pfam" id="PF02230">
    <property type="entry name" value="Abhydrolase_2"/>
    <property type="match status" value="1"/>
</dbReference>
<dbReference type="Proteomes" id="UP001460270">
    <property type="component" value="Unassembled WGS sequence"/>
</dbReference>
<gene>
    <name evidence="6" type="ORF">WMY93_031291</name>
</gene>
<dbReference type="InterPro" id="IPR003140">
    <property type="entry name" value="PLipase/COase/thioEstase"/>
</dbReference>
<dbReference type="Gene3D" id="3.40.50.1820">
    <property type="entry name" value="alpha/beta hydrolase"/>
    <property type="match status" value="1"/>
</dbReference>
<dbReference type="InterPro" id="IPR050565">
    <property type="entry name" value="LYPA1-2/EST-like"/>
</dbReference>
<evidence type="ECO:0000313" key="6">
    <source>
        <dbReference type="EMBL" id="KAK7878070.1"/>
    </source>
</evidence>
<accession>A0AAW0MF08</accession>
<evidence type="ECO:0000256" key="2">
    <source>
        <dbReference type="ARBA" id="ARBA00012423"/>
    </source>
</evidence>
<dbReference type="InterPro" id="IPR029058">
    <property type="entry name" value="AB_hydrolase_fold"/>
</dbReference>
<evidence type="ECO:0000313" key="7">
    <source>
        <dbReference type="Proteomes" id="UP001460270"/>
    </source>
</evidence>
<keyword evidence="7" id="KW-1185">Reference proteome</keyword>
<feature type="domain" description="Phospholipase/carboxylesterase/thioesterase" evidence="5">
    <location>
        <begin position="12"/>
        <end position="120"/>
    </location>
</feature>
<proteinExistence type="inferred from homology"/>
<evidence type="ECO:0000259" key="5">
    <source>
        <dbReference type="Pfam" id="PF02230"/>
    </source>
</evidence>
<evidence type="ECO:0000256" key="3">
    <source>
        <dbReference type="ARBA" id="ARBA00022801"/>
    </source>
</evidence>
<keyword evidence="3" id="KW-0378">Hydrolase</keyword>
<dbReference type="GO" id="GO:0052689">
    <property type="term" value="F:carboxylic ester hydrolase activity"/>
    <property type="evidence" value="ECO:0007669"/>
    <property type="project" value="TreeGrafter"/>
</dbReference>
<comment type="caution">
    <text evidence="6">The sequence shown here is derived from an EMBL/GenBank/DDBJ whole genome shotgun (WGS) entry which is preliminary data.</text>
</comment>
<dbReference type="PANTHER" id="PTHR10655:SF17">
    <property type="entry name" value="LYSOPHOSPHOLIPASE-LIKE PROTEIN 1"/>
    <property type="match status" value="1"/>
</dbReference>
<dbReference type="EMBL" id="JBBPFD010000631">
    <property type="protein sequence ID" value="KAK7878070.1"/>
    <property type="molecule type" value="Genomic_DNA"/>
</dbReference>
<sequence length="254" mass="28411">MAAARKLRLCAVSPTAKHSASVLFLHGSGDTGQGLRAWVRDVTSPDLAFSHIRVIYPTAPERPYTPMRGARSHVWFDRLKISRDCPEHLDSIDSMAETLSAVIQDEVNAGIPKHRIVLGGGGSLQVRSVCPRAASVPRDQRRPGPASVGSGHRDPAPKSRHEEHFPVLPWTLPSAVRPRDGAAARVDLTETASLLILIFTSRPISVARWEMLNYRTRASKLLYFAKNYRTRPNCVLFWPRAICRVNKYLFRQFN</sequence>
<evidence type="ECO:0000256" key="1">
    <source>
        <dbReference type="ARBA" id="ARBA00006499"/>
    </source>
</evidence>
<dbReference type="PANTHER" id="PTHR10655">
    <property type="entry name" value="LYSOPHOSPHOLIPASE-RELATED"/>
    <property type="match status" value="1"/>
</dbReference>
<reference evidence="7" key="1">
    <citation type="submission" date="2024-04" db="EMBL/GenBank/DDBJ databases">
        <title>Salinicola lusitanus LLJ914,a marine bacterium isolated from the Okinawa Trough.</title>
        <authorList>
            <person name="Li J."/>
        </authorList>
    </citation>
    <scope>NUCLEOTIDE SEQUENCE [LARGE SCALE GENOMIC DNA]</scope>
</reference>